<dbReference type="EMBL" id="SKCS01000041">
    <property type="protein sequence ID" value="TNN19629.1"/>
    <property type="molecule type" value="Genomic_DNA"/>
</dbReference>
<comment type="caution">
    <text evidence="1">The sequence shown here is derived from an EMBL/GenBank/DDBJ whole genome shotgun (WGS) entry which is preliminary data.</text>
</comment>
<evidence type="ECO:0000313" key="1">
    <source>
        <dbReference type="EMBL" id="TNN19629.1"/>
    </source>
</evidence>
<proteinExistence type="predicted"/>
<dbReference type="Pfam" id="PF05380">
    <property type="entry name" value="Peptidase_A17"/>
    <property type="match status" value="1"/>
</dbReference>
<feature type="non-terminal residue" evidence="1">
    <location>
        <position position="261"/>
    </location>
</feature>
<keyword evidence="2" id="KW-1185">Reference proteome</keyword>
<protein>
    <submittedName>
        <fullName evidence="1">Gag-Pol polyprotein</fullName>
    </submittedName>
</protein>
<name>A0A4Z2DT18_SCHJA</name>
<dbReference type="PANTHER" id="PTHR47331">
    <property type="entry name" value="PHD-TYPE DOMAIN-CONTAINING PROTEIN"/>
    <property type="match status" value="1"/>
</dbReference>
<dbReference type="AlphaFoldDB" id="A0A4Z2DT18"/>
<dbReference type="InterPro" id="IPR008042">
    <property type="entry name" value="Retrotrans_Pao"/>
</dbReference>
<dbReference type="OrthoDB" id="8052806at2759"/>
<gene>
    <name evidence="1" type="ORF">EWB00_007087</name>
</gene>
<dbReference type="Proteomes" id="UP000311919">
    <property type="component" value="Unassembled WGS sequence"/>
</dbReference>
<reference evidence="1 2" key="1">
    <citation type="submission" date="2019-03" db="EMBL/GenBank/DDBJ databases">
        <title>An improved genome assembly of the fluke Schistosoma japonicum.</title>
        <authorList>
            <person name="Hu W."/>
            <person name="Luo F."/>
            <person name="Yin M."/>
            <person name="Mo X."/>
            <person name="Sun C."/>
            <person name="Wu Q."/>
            <person name="Zhu B."/>
            <person name="Xiang M."/>
            <person name="Wang J."/>
            <person name="Wang Y."/>
            <person name="Zhang T."/>
            <person name="Xu B."/>
            <person name="Zheng H."/>
            <person name="Feng Z."/>
        </authorList>
    </citation>
    <scope>NUCLEOTIDE SEQUENCE [LARGE SCALE GENOMIC DNA]</scope>
    <source>
        <strain evidence="1">HuSjv2</strain>
        <tissue evidence="1">Worms</tissue>
    </source>
</reference>
<organism evidence="1 2">
    <name type="scientific">Schistosoma japonicum</name>
    <name type="common">Blood fluke</name>
    <dbReference type="NCBI Taxonomy" id="6182"/>
    <lineage>
        <taxon>Eukaryota</taxon>
        <taxon>Metazoa</taxon>
        <taxon>Spiralia</taxon>
        <taxon>Lophotrochozoa</taxon>
        <taxon>Platyhelminthes</taxon>
        <taxon>Trematoda</taxon>
        <taxon>Digenea</taxon>
        <taxon>Strigeidida</taxon>
        <taxon>Schistosomatoidea</taxon>
        <taxon>Schistosomatidae</taxon>
        <taxon>Schistosoma</taxon>
    </lineage>
</organism>
<dbReference type="STRING" id="6182.A0A4Z2DT18"/>
<evidence type="ECO:0000313" key="2">
    <source>
        <dbReference type="Proteomes" id="UP000311919"/>
    </source>
</evidence>
<accession>A0A4Z2DT18</accession>
<sequence>MASREVLLRIRWEIFRVVDKSFNVDEYVASTDSVHDAVTWAEQLGSVLKKGDFRLYKWISNCLQVTESIPLEERVDARMLMLFQNTMHDFFTSSVNMPERTITRRGIHEGIASFYDPRGLSAVDVQITENERTFWFAFLEHMRKVENISFPRCMLAPDMDHSLIELHILCYVSDEKACCRLVLAKPRVAPLEVQTIPRLELTAVVLAAGIGSQLQTELDREFAEVVFWTDSAIVLNHIRNKSSQLKTFVANGVSTIRSLIK</sequence>